<dbReference type="EMBL" id="BAABRR010000002">
    <property type="protein sequence ID" value="GAA5518102.1"/>
    <property type="molecule type" value="Genomic_DNA"/>
</dbReference>
<evidence type="ECO:0000256" key="1">
    <source>
        <dbReference type="SAM" id="Coils"/>
    </source>
</evidence>
<feature type="compositionally biased region" description="Polar residues" evidence="2">
    <location>
        <begin position="31"/>
        <end position="40"/>
    </location>
</feature>
<keyword evidence="3" id="KW-0472">Membrane</keyword>
<feature type="compositionally biased region" description="Basic residues" evidence="2">
    <location>
        <begin position="1"/>
        <end position="10"/>
    </location>
</feature>
<dbReference type="InterPro" id="IPR007060">
    <property type="entry name" value="FtsL/DivIC"/>
</dbReference>
<gene>
    <name evidence="4" type="ORF">Lsed01_00520</name>
</gene>
<proteinExistence type="predicted"/>
<evidence type="ECO:0000256" key="3">
    <source>
        <dbReference type="SAM" id="Phobius"/>
    </source>
</evidence>
<keyword evidence="3" id="KW-1133">Transmembrane helix</keyword>
<feature type="coiled-coil region" evidence="1">
    <location>
        <begin position="82"/>
        <end position="109"/>
    </location>
</feature>
<protein>
    <recommendedName>
        <fullName evidence="6">Septum formation initiator family protein</fullName>
    </recommendedName>
</protein>
<name>A0ABP9WE40_9MICO</name>
<organism evidence="4 5">
    <name type="scientific">Demequina sediminis</name>
    <dbReference type="NCBI Taxonomy" id="1930058"/>
    <lineage>
        <taxon>Bacteria</taxon>
        <taxon>Bacillati</taxon>
        <taxon>Actinomycetota</taxon>
        <taxon>Actinomycetes</taxon>
        <taxon>Micrococcales</taxon>
        <taxon>Demequinaceae</taxon>
        <taxon>Demequina</taxon>
    </lineage>
</organism>
<keyword evidence="5" id="KW-1185">Reference proteome</keyword>
<comment type="caution">
    <text evidence="4">The sequence shown here is derived from an EMBL/GenBank/DDBJ whole genome shotgun (WGS) entry which is preliminary data.</text>
</comment>
<reference evidence="4 5" key="1">
    <citation type="submission" date="2024-02" db="EMBL/GenBank/DDBJ databases">
        <title>Lysinimicrobium sediminis NBRC 112286.</title>
        <authorList>
            <person name="Ichikawa N."/>
            <person name="Katano-Makiyama Y."/>
            <person name="Hidaka K."/>
        </authorList>
    </citation>
    <scope>NUCLEOTIDE SEQUENCE [LARGE SCALE GENOMIC DNA]</scope>
    <source>
        <strain evidence="4 5">NBRC 112286</strain>
    </source>
</reference>
<dbReference type="Pfam" id="PF04977">
    <property type="entry name" value="DivIC"/>
    <property type="match status" value="1"/>
</dbReference>
<evidence type="ECO:0000313" key="5">
    <source>
        <dbReference type="Proteomes" id="UP001426770"/>
    </source>
</evidence>
<evidence type="ECO:0000313" key="4">
    <source>
        <dbReference type="EMBL" id="GAA5518102.1"/>
    </source>
</evidence>
<dbReference type="RefSeq" id="WP_286213994.1">
    <property type="nucleotide sequence ID" value="NZ_AP027736.1"/>
</dbReference>
<evidence type="ECO:0000256" key="2">
    <source>
        <dbReference type="SAM" id="MobiDB-lite"/>
    </source>
</evidence>
<keyword evidence="3" id="KW-0812">Transmembrane</keyword>
<keyword evidence="1" id="KW-0175">Coiled coil</keyword>
<evidence type="ECO:0008006" key="6">
    <source>
        <dbReference type="Google" id="ProtNLM"/>
    </source>
</evidence>
<sequence>MSPTAPRRRTGPSTGGVRIPKSRAASRPGGPSSQARTQPARNRIEPAAARGSWVTAMGWRLVVLAGVVVLAAAVLLPSLRSYFRQQEELAALRAEAETAQQEVEDLAAETARWEDPAFVVAQARERLAYVFPGETPYRVIDPETVEGSADGTAAATGAVTEEEDGTWYTRLWKSVDEAGD</sequence>
<feature type="transmembrane region" description="Helical" evidence="3">
    <location>
        <begin position="57"/>
        <end position="76"/>
    </location>
</feature>
<dbReference type="Proteomes" id="UP001426770">
    <property type="component" value="Unassembled WGS sequence"/>
</dbReference>
<accession>A0ABP9WE40</accession>
<feature type="region of interest" description="Disordered" evidence="2">
    <location>
        <begin position="1"/>
        <end position="43"/>
    </location>
</feature>